<dbReference type="GeneID" id="33331875"/>
<dbReference type="InterPro" id="IPR049435">
    <property type="entry name" value="Cas_Cas6_C"/>
</dbReference>
<name>A0A2Z2M6J7_THEGO</name>
<dbReference type="AlphaFoldDB" id="A0A2Z2M6J7"/>
<organism evidence="6 7">
    <name type="scientific">Thermococcus gorgonarius</name>
    <dbReference type="NCBI Taxonomy" id="71997"/>
    <lineage>
        <taxon>Archaea</taxon>
        <taxon>Methanobacteriati</taxon>
        <taxon>Methanobacteriota</taxon>
        <taxon>Thermococci</taxon>
        <taxon>Thermococcales</taxon>
        <taxon>Thermococcaceae</taxon>
        <taxon>Thermococcus</taxon>
    </lineage>
</organism>
<comment type="similarity">
    <text evidence="1 4">Belongs to the CRISPR-associated protein Cas6/Cse3/CasE family.</text>
</comment>
<proteinExistence type="inferred from homology"/>
<dbReference type="GO" id="GO:0051607">
    <property type="term" value="P:defense response to virus"/>
    <property type="evidence" value="ECO:0007669"/>
    <property type="project" value="UniProtKB-KW"/>
</dbReference>
<reference evidence="6 7" key="1">
    <citation type="submission" date="2016-03" db="EMBL/GenBank/DDBJ databases">
        <title>Complete genome sequence of Thermococcus gorgonarius.</title>
        <authorList>
            <person name="Oger P.M."/>
        </authorList>
    </citation>
    <scope>NUCLEOTIDE SEQUENCE [LARGE SCALE GENOMIC DNA]</scope>
    <source>
        <strain evidence="6 7">W-12</strain>
    </source>
</reference>
<keyword evidence="3" id="KW-0051">Antiviral defense</keyword>
<keyword evidence="7" id="KW-1185">Reference proteome</keyword>
<dbReference type="Pfam" id="PF01881">
    <property type="entry name" value="Cas_Cas6_C"/>
    <property type="match status" value="1"/>
</dbReference>
<dbReference type="Gene3D" id="3.30.70.1900">
    <property type="match status" value="1"/>
</dbReference>
<dbReference type="Pfam" id="PF21350">
    <property type="entry name" value="Cas6_I-A"/>
    <property type="match status" value="1"/>
</dbReference>
<dbReference type="OrthoDB" id="43942at2157"/>
<dbReference type="Gene3D" id="3.30.70.1890">
    <property type="match status" value="1"/>
</dbReference>
<dbReference type="EMBL" id="CP014855">
    <property type="protein sequence ID" value="ASJ00873.1"/>
    <property type="molecule type" value="Genomic_DNA"/>
</dbReference>
<dbReference type="PANTHER" id="PTHR36984:SF1">
    <property type="entry name" value="CRISPR-ASSOCIATED ENDORIBONUCLEASE CAS6 1"/>
    <property type="match status" value="1"/>
</dbReference>
<dbReference type="Proteomes" id="UP000250134">
    <property type="component" value="Chromosome"/>
</dbReference>
<feature type="domain" description="CRISPR associated protein Cas6 C-terminal" evidence="5">
    <location>
        <begin position="117"/>
        <end position="238"/>
    </location>
</feature>
<evidence type="ECO:0000259" key="5">
    <source>
        <dbReference type="Pfam" id="PF01881"/>
    </source>
</evidence>
<comment type="function">
    <text evidence="4">CRISPR (clustered regularly interspaced short palindromic repeat), is an adaptive immune system that provides protection against mobile genetic elements (viruses, transposable elements and conjugative plasmids). CRISPR clusters contain sequences complementary to antecedent mobile elements and target invading nucleic acids. CRISPR clusters are transcribed and processed into CRISPR RNA (crRNA).</text>
</comment>
<protein>
    <recommendedName>
        <fullName evidence="4">CRISPR-associated endoribonuclease</fullName>
    </recommendedName>
</protein>
<dbReference type="RefSeq" id="WP_088885208.1">
    <property type="nucleotide sequence ID" value="NZ_CP014855.1"/>
</dbReference>
<evidence type="ECO:0000256" key="3">
    <source>
        <dbReference type="ARBA" id="ARBA00023118"/>
    </source>
</evidence>
<dbReference type="InterPro" id="IPR010156">
    <property type="entry name" value="CRISPR-assoc_prot_Cas6"/>
</dbReference>
<evidence type="ECO:0000313" key="7">
    <source>
        <dbReference type="Proteomes" id="UP000250134"/>
    </source>
</evidence>
<evidence type="ECO:0000256" key="4">
    <source>
        <dbReference type="PIRNR" id="PIRNR005054"/>
    </source>
</evidence>
<evidence type="ECO:0000313" key="6">
    <source>
        <dbReference type="EMBL" id="ASJ00873.1"/>
    </source>
</evidence>
<dbReference type="PIRSF" id="PIRSF005054">
    <property type="entry name" value="PF1131"/>
    <property type="match status" value="1"/>
</dbReference>
<dbReference type="NCBIfam" id="TIGR01877">
    <property type="entry name" value="cas_cas6"/>
    <property type="match status" value="1"/>
</dbReference>
<sequence>MRIEIKLRPVGDNPILPFNYNYEVYRHIVDKVSLVDPELARKIEASNVDLLTFSRILVRRRELLPEVGIRILSDTVSLYVSSHSPNIITAMVEGFIINPAMRIGETDFVAEDVKPLREPEIKDTVMFSTLSPIVVRTVKFSDGKMKIWDLYPNEPTFFDKFRKIVLLRYTELYGTTPEDSSFSVEVIKFKPVRILVADTYYRGSLMVFRYTGSKEIAKFAYDLGFGEKTKYGFGMVKVIDEK</sequence>
<dbReference type="GO" id="GO:0016788">
    <property type="term" value="F:hydrolase activity, acting on ester bonds"/>
    <property type="evidence" value="ECO:0007669"/>
    <property type="project" value="InterPro"/>
</dbReference>
<dbReference type="KEGG" id="tgg:A3K92_04950"/>
<dbReference type="PANTHER" id="PTHR36984">
    <property type="entry name" value="CRISPR-ASSOCIATED ENDORIBONUCLEASE CAS6 1"/>
    <property type="match status" value="1"/>
</dbReference>
<accession>A0A2Z2M6J7</accession>
<gene>
    <name evidence="6" type="ORF">A3K92_04950</name>
</gene>
<dbReference type="InterPro" id="IPR045747">
    <property type="entry name" value="CRISPR-assoc_prot_Cas6_N_sf"/>
</dbReference>
<dbReference type="GO" id="GO:0003723">
    <property type="term" value="F:RNA binding"/>
    <property type="evidence" value="ECO:0007669"/>
    <property type="project" value="UniProtKB-KW"/>
</dbReference>
<evidence type="ECO:0000256" key="1">
    <source>
        <dbReference type="ARBA" id="ARBA00005937"/>
    </source>
</evidence>
<keyword evidence="2" id="KW-0694">RNA-binding</keyword>
<evidence type="ECO:0000256" key="2">
    <source>
        <dbReference type="ARBA" id="ARBA00022884"/>
    </source>
</evidence>